<sequence length="326" mass="36205">MPVTDIVADETNLTLTVTADFPHPVHRVWQAYADPRQLERFWGPPTYPATFTEWDHRVGGRALYHMTGPRGGRSYARWDFLEIDPERRFEVTDSFADEHGTPVPGMPAMRMTFVFEPTEEGTRMTCTSVLGSLEGLRKVIEMGVIEGTRLAMGQIDAVLAGLRQWFRGQGTRLELLTDTLVRITRAVDVPRGLVWRAHNDPELMTQWMLGPDGWSMTTCQVATEVGQGYRFGWTPGPGVEGQPFGFEGELLLSDEPLRAVASERMTGTDGPTTVNDLTLAEEDGVTVITTVIEYPDAVTRDMILGTGMVDGMEACYARMETLLAAT</sequence>
<accession>A0A3Q9ULP6</accession>
<proteinExistence type="inferred from homology"/>
<evidence type="ECO:0000259" key="2">
    <source>
        <dbReference type="Pfam" id="PF08327"/>
    </source>
</evidence>
<dbReference type="EMBL" id="CP025570">
    <property type="protein sequence ID" value="AZZ40009.1"/>
    <property type="molecule type" value="Genomic_DNA"/>
</dbReference>
<evidence type="ECO:0000256" key="1">
    <source>
        <dbReference type="ARBA" id="ARBA00006817"/>
    </source>
</evidence>
<protein>
    <submittedName>
        <fullName evidence="3">ATPase</fullName>
    </submittedName>
</protein>
<evidence type="ECO:0000313" key="4">
    <source>
        <dbReference type="Proteomes" id="UP000285875"/>
    </source>
</evidence>
<dbReference type="Gene3D" id="3.30.530.20">
    <property type="match status" value="2"/>
</dbReference>
<dbReference type="KEGG" id="aji:C0Z10_09870"/>
<dbReference type="AlphaFoldDB" id="A0A3Q9ULP6"/>
<dbReference type="Pfam" id="PF08327">
    <property type="entry name" value="AHSA1"/>
    <property type="match status" value="2"/>
</dbReference>
<dbReference type="InterPro" id="IPR013538">
    <property type="entry name" value="ASHA1/2-like_C"/>
</dbReference>
<dbReference type="CDD" id="cd07814">
    <property type="entry name" value="SRPBCC_CalC_Aha1-like"/>
    <property type="match status" value="1"/>
</dbReference>
<evidence type="ECO:0000313" key="3">
    <source>
        <dbReference type="EMBL" id="AZZ40009.1"/>
    </source>
</evidence>
<dbReference type="SUPFAM" id="SSF55961">
    <property type="entry name" value="Bet v1-like"/>
    <property type="match status" value="2"/>
</dbReference>
<comment type="similarity">
    <text evidence="1">Belongs to the AHA1 family.</text>
</comment>
<dbReference type="InterPro" id="IPR023393">
    <property type="entry name" value="START-like_dom_sf"/>
</dbReference>
<gene>
    <name evidence="3" type="ORF">C0Z10_09870</name>
</gene>
<feature type="domain" description="Activator of Hsp90 ATPase homologue 1/2-like C-terminal" evidence="2">
    <location>
        <begin position="23"/>
        <end position="159"/>
    </location>
</feature>
<dbReference type="Proteomes" id="UP000285875">
    <property type="component" value="Chromosome"/>
</dbReference>
<organism evidence="3 4">
    <name type="scientific">Acidipropionibacterium jensenii</name>
    <dbReference type="NCBI Taxonomy" id="1749"/>
    <lineage>
        <taxon>Bacteria</taxon>
        <taxon>Bacillati</taxon>
        <taxon>Actinomycetota</taxon>
        <taxon>Actinomycetes</taxon>
        <taxon>Propionibacteriales</taxon>
        <taxon>Propionibacteriaceae</taxon>
        <taxon>Acidipropionibacterium</taxon>
    </lineage>
</organism>
<reference evidence="4" key="1">
    <citation type="submission" date="2017-12" db="EMBL/GenBank/DDBJ databases">
        <title>Whole genome sequencing of Acidipropionibacterium jensenii strains JS279 and JS280.</title>
        <authorList>
            <person name="Deptula P."/>
            <person name="Laine P."/>
            <person name="Smolander O.-P."/>
            <person name="Paulin L."/>
            <person name="Auvinen P."/>
            <person name="Varmanen P."/>
        </authorList>
    </citation>
    <scope>NUCLEOTIDE SEQUENCE [LARGE SCALE GENOMIC DNA]</scope>
    <source>
        <strain evidence="4">JS280</strain>
    </source>
</reference>
<dbReference type="RefSeq" id="WP_097799259.1">
    <property type="nucleotide sequence ID" value="NZ_CP025570.1"/>
</dbReference>
<name>A0A3Q9ULP6_9ACTN</name>
<feature type="domain" description="Activator of Hsp90 ATPase homologue 1/2-like C-terminal" evidence="2">
    <location>
        <begin position="188"/>
        <end position="323"/>
    </location>
</feature>